<dbReference type="EMBL" id="JBJXBP010000005">
    <property type="protein sequence ID" value="KAL3830582.1"/>
    <property type="molecule type" value="Genomic_DNA"/>
</dbReference>
<organism evidence="1 2">
    <name type="scientific">Penstemon smallii</name>
    <dbReference type="NCBI Taxonomy" id="265156"/>
    <lineage>
        <taxon>Eukaryota</taxon>
        <taxon>Viridiplantae</taxon>
        <taxon>Streptophyta</taxon>
        <taxon>Embryophyta</taxon>
        <taxon>Tracheophyta</taxon>
        <taxon>Spermatophyta</taxon>
        <taxon>Magnoliopsida</taxon>
        <taxon>eudicotyledons</taxon>
        <taxon>Gunneridae</taxon>
        <taxon>Pentapetalae</taxon>
        <taxon>asterids</taxon>
        <taxon>lamiids</taxon>
        <taxon>Lamiales</taxon>
        <taxon>Plantaginaceae</taxon>
        <taxon>Cheloneae</taxon>
        <taxon>Penstemon</taxon>
    </lineage>
</organism>
<evidence type="ECO:0000313" key="1">
    <source>
        <dbReference type="EMBL" id="KAL3830582.1"/>
    </source>
</evidence>
<sequence length="201" mass="22509">MEPNFYDFRNWCPVAKVSLNELISNSTLSSTNYEKSTFDLALTLKILFHSHSLCSFETGYEFVFEQLPSSKGLEKLLALVKKHSTTPISWPKRRIAGFSLHNSEAFIGGKGFRLLSGKGSPQHALVLSMKQAREDLLRRLLTDPRIASAIDRAGMSSHPSSISFGINSLREPFPTKSSIEKEAIILDNKDQQLAKTRPTRP</sequence>
<reference evidence="1 2" key="1">
    <citation type="submission" date="2024-12" db="EMBL/GenBank/DDBJ databases">
        <title>The unique morphological basis and parallel evolutionary history of personate flowers in Penstemon.</title>
        <authorList>
            <person name="Depatie T.H."/>
            <person name="Wessinger C.A."/>
        </authorList>
    </citation>
    <scope>NUCLEOTIDE SEQUENCE [LARGE SCALE GENOMIC DNA]</scope>
    <source>
        <strain evidence="1">WTNN_2</strain>
        <tissue evidence="1">Leaf</tissue>
    </source>
</reference>
<name>A0ABD3T106_9LAMI</name>
<dbReference type="AlphaFoldDB" id="A0ABD3T106"/>
<keyword evidence="2" id="KW-1185">Reference proteome</keyword>
<dbReference type="Proteomes" id="UP001634393">
    <property type="component" value="Unassembled WGS sequence"/>
</dbReference>
<protein>
    <submittedName>
        <fullName evidence="1">Uncharacterized protein</fullName>
    </submittedName>
</protein>
<gene>
    <name evidence="1" type="ORF">ACJIZ3_019384</name>
</gene>
<comment type="caution">
    <text evidence="1">The sequence shown here is derived from an EMBL/GenBank/DDBJ whole genome shotgun (WGS) entry which is preliminary data.</text>
</comment>
<proteinExistence type="predicted"/>
<evidence type="ECO:0000313" key="2">
    <source>
        <dbReference type="Proteomes" id="UP001634393"/>
    </source>
</evidence>
<accession>A0ABD3T106</accession>